<dbReference type="Gene3D" id="2.40.30.10">
    <property type="entry name" value="Translation factors"/>
    <property type="match status" value="1"/>
</dbReference>
<dbReference type="KEGG" id="cbv:U729_2686"/>
<dbReference type="eggNOG" id="COG0543">
    <property type="taxonomic scope" value="Bacteria"/>
</dbReference>
<dbReference type="GO" id="GO:0051537">
    <property type="term" value="F:2 iron, 2 sulfur cluster binding"/>
    <property type="evidence" value="ECO:0007669"/>
    <property type="project" value="InterPro"/>
</dbReference>
<proteinExistence type="predicted"/>
<dbReference type="InterPro" id="IPR050353">
    <property type="entry name" value="PyrK_electron_transfer"/>
</dbReference>
<dbReference type="STRING" id="1561.NPD11_341"/>
<dbReference type="InterPro" id="IPR006058">
    <property type="entry name" value="2Fe2S_fd_BS"/>
</dbReference>
<dbReference type="PROSITE" id="PS00197">
    <property type="entry name" value="2FE2S_FER_1"/>
    <property type="match status" value="1"/>
</dbReference>
<evidence type="ECO:0000313" key="2">
    <source>
        <dbReference type="Proteomes" id="UP000030635"/>
    </source>
</evidence>
<dbReference type="InterPro" id="IPR017938">
    <property type="entry name" value="Riboflavin_synthase-like_b-brl"/>
</dbReference>
<dbReference type="SUPFAM" id="SSF52343">
    <property type="entry name" value="Ferredoxin reductase-like, C-terminal NADP-linked domain"/>
    <property type="match status" value="1"/>
</dbReference>
<dbReference type="RefSeq" id="WP_039315902.1">
    <property type="nucleotide sequence ID" value="NZ_CP006905.1"/>
</dbReference>
<name>A0A0A7FW76_9CLOT</name>
<dbReference type="CDD" id="cd06192">
    <property type="entry name" value="DHOD_e_trans_like"/>
    <property type="match status" value="1"/>
</dbReference>
<organism evidence="1 2">
    <name type="scientific">Clostridium baratii str. Sullivan</name>
    <dbReference type="NCBI Taxonomy" id="1415775"/>
    <lineage>
        <taxon>Bacteria</taxon>
        <taxon>Bacillati</taxon>
        <taxon>Bacillota</taxon>
        <taxon>Clostridia</taxon>
        <taxon>Eubacteriales</taxon>
        <taxon>Clostridiaceae</taxon>
        <taxon>Clostridium</taxon>
    </lineage>
</organism>
<dbReference type="SUPFAM" id="SSF63380">
    <property type="entry name" value="Riboflavin synthase domain-like"/>
    <property type="match status" value="1"/>
</dbReference>
<accession>A0A0A7FW76</accession>
<sequence length="329" mass="37119">MIREATDCIDAGSEYCPCKLAEMGECILCSQMHGECFCDCLNWKGVCIYQEFSNNGMKAKEGREKYSSKILDYSNFNNELIIIKLSVTHKIAVDLINPGGYVFLCPDLEKYFDTPISVMESDTENNTLTVAIEIRGIKTKKLLELKVGDTLDIRGPYWNGIFGLKNIEKQKGTDCLILARGMGLAPMMPLVRKLSLQECNVNIAVDNGGFKEDFITGYLEKYKVNTEEGNLLERGNLSEFCKELIDKNINSGVKYIHIAGADILTFKVIEYLDSLDRKDVLLSCCNNFKMCCGEGICGACTARYKGHRVKRFCKVQTDPRSIFEERRLI</sequence>
<dbReference type="InterPro" id="IPR039261">
    <property type="entry name" value="FNR_nucleotide-bd"/>
</dbReference>
<dbReference type="PANTHER" id="PTHR43513:SF3">
    <property type="entry name" value="DIHYDROOROTATE DEHYDROGENASE B (NAD(+)), ELECTRON TRANSFER SUBUNIT-RELATED"/>
    <property type="match status" value="1"/>
</dbReference>
<keyword evidence="2" id="KW-1185">Reference proteome</keyword>
<protein>
    <submittedName>
        <fullName evidence="1">Oxidoreductase FAD-binding domain protein</fullName>
    </submittedName>
</protein>
<dbReference type="Proteomes" id="UP000030635">
    <property type="component" value="Chromosome"/>
</dbReference>
<dbReference type="OrthoDB" id="1704963at2"/>
<dbReference type="PANTHER" id="PTHR43513">
    <property type="entry name" value="DIHYDROOROTATE DEHYDROGENASE B (NAD(+)), ELECTRON TRANSFER SUBUNIT"/>
    <property type="match status" value="1"/>
</dbReference>
<dbReference type="EMBL" id="CP006905">
    <property type="protein sequence ID" value="AIY83195.1"/>
    <property type="molecule type" value="Genomic_DNA"/>
</dbReference>
<reference evidence="1 2" key="1">
    <citation type="journal article" date="2015" name="Infect. Genet. Evol.">
        <title>Genomic sequences of six botulinum neurotoxin-producing strains representing three clostridial species illustrate the mobility and diversity of botulinum neurotoxin genes.</title>
        <authorList>
            <person name="Smith T.J."/>
            <person name="Hill K.K."/>
            <person name="Xie G."/>
            <person name="Foley B.T."/>
            <person name="Williamson C.H."/>
            <person name="Foster J.T."/>
            <person name="Johnson S.L."/>
            <person name="Chertkov O."/>
            <person name="Teshima H."/>
            <person name="Gibbons H.S."/>
            <person name="Johnsky L.A."/>
            <person name="Karavis M.A."/>
            <person name="Smith L.A."/>
        </authorList>
    </citation>
    <scope>NUCLEOTIDE SEQUENCE [LARGE SCALE GENOMIC DNA]</scope>
    <source>
        <strain evidence="1">Sullivan</strain>
    </source>
</reference>
<evidence type="ECO:0000313" key="1">
    <source>
        <dbReference type="EMBL" id="AIY83195.1"/>
    </source>
</evidence>
<gene>
    <name evidence="1" type="ORF">U729_2686</name>
</gene>
<dbReference type="HOGENOM" id="CLU_926533_0_0_9"/>
<dbReference type="AlphaFoldDB" id="A0A0A7FW76"/>
<dbReference type="NCBIfam" id="NF004470">
    <property type="entry name" value="PRK05802.1"/>
    <property type="match status" value="1"/>
</dbReference>